<evidence type="ECO:0000256" key="7">
    <source>
        <dbReference type="RuleBase" id="RU369079"/>
    </source>
</evidence>
<reference evidence="9 10" key="4">
    <citation type="journal article" date="2009" name="Appl. Environ. Microbiol.">
        <title>Comparative genome-wide transcriptional profiling of Azorhizobium caulinodans ORS571 grown under free-living and symbiotic conditions.</title>
        <authorList>
            <person name="Tsukada S."/>
            <person name="Aono T."/>
            <person name="Akiba N."/>
            <person name="Lee KB."/>
            <person name="Liu CT."/>
            <person name="Toyazaki H."/>
            <person name="Oyaizu H."/>
        </authorList>
    </citation>
    <scope>NUCLEOTIDE SEQUENCE [LARGE SCALE GENOMIC DNA]</scope>
    <source>
        <strain evidence="10">ATCC 43989 / DSM 5975 / JCM 20966 / LMG 6465 / NBRC 14845 / NCIMB 13405 / ORS 571</strain>
    </source>
</reference>
<gene>
    <name evidence="9" type="ordered locus">AZC_4022</name>
</gene>
<dbReference type="eggNOG" id="ENOG50340Z6">
    <property type="taxonomic scope" value="Bacteria"/>
</dbReference>
<keyword evidence="3" id="KW-1003">Cell membrane</keyword>
<name>A8ILE3_AZOC5</name>
<dbReference type="Proteomes" id="UP000000270">
    <property type="component" value="Chromosome"/>
</dbReference>
<reference evidence="9 10" key="6">
    <citation type="journal article" date="2011" name="Appl. Environ. Microbiol.">
        <title>Involvement of the azorhizobial chromosome partition gene (parA) in the onset of bacteroid differentiation during Sesbania rostrata stem nodule development.</title>
        <authorList>
            <person name="Liu CT."/>
            <person name="Lee KB."/>
            <person name="Wang YS."/>
            <person name="Peng MH."/>
            <person name="Lee KT."/>
            <person name="Suzuki S."/>
            <person name="Suzuki T."/>
            <person name="Oyaizu H."/>
        </authorList>
    </citation>
    <scope>NUCLEOTIDE SEQUENCE [LARGE SCALE GENOMIC DNA]</scope>
    <source>
        <strain evidence="10">ATCC 43989 / DSM 5975 / JCM 20966 / LMG 6465 / NBRC 14845 / NCIMB 13405 / ORS 571</strain>
    </source>
</reference>
<feature type="transmembrane region" description="Helical" evidence="7">
    <location>
        <begin position="90"/>
        <end position="111"/>
    </location>
</feature>
<keyword evidence="7" id="KW-0997">Cell inner membrane</keyword>
<comment type="function">
    <text evidence="7">Part of the tripartite ATP-independent periplasmic (TRAP) transport system.</text>
</comment>
<evidence type="ECO:0000256" key="1">
    <source>
        <dbReference type="ARBA" id="ARBA00004651"/>
    </source>
</evidence>
<keyword evidence="10" id="KW-1185">Reference proteome</keyword>
<comment type="similarity">
    <text evidence="7">Belongs to the TRAP transporter small permease family.</text>
</comment>
<evidence type="ECO:0000313" key="10">
    <source>
        <dbReference type="Proteomes" id="UP000000270"/>
    </source>
</evidence>
<keyword evidence="6 7" id="KW-0472">Membrane</keyword>
<feature type="transmembrane region" description="Helical" evidence="7">
    <location>
        <begin position="131"/>
        <end position="152"/>
    </location>
</feature>
<evidence type="ECO:0000256" key="2">
    <source>
        <dbReference type="ARBA" id="ARBA00022448"/>
    </source>
</evidence>
<dbReference type="STRING" id="438753.AZC_4022"/>
<evidence type="ECO:0000256" key="4">
    <source>
        <dbReference type="ARBA" id="ARBA00022692"/>
    </source>
</evidence>
<feature type="transmembrane region" description="Helical" evidence="7">
    <location>
        <begin position="52"/>
        <end position="69"/>
    </location>
</feature>
<comment type="subunit">
    <text evidence="7">The complex comprises the extracytoplasmic solute receptor protein and the two transmembrane proteins.</text>
</comment>
<dbReference type="HOGENOM" id="CLU_129675_0_0_5"/>
<dbReference type="InterPro" id="IPR055348">
    <property type="entry name" value="DctQ"/>
</dbReference>
<accession>A8ILE3</accession>
<feature type="domain" description="Tripartite ATP-independent periplasmic transporters DctQ component" evidence="8">
    <location>
        <begin position="26"/>
        <end position="145"/>
    </location>
</feature>
<dbReference type="GO" id="GO:0022857">
    <property type="term" value="F:transmembrane transporter activity"/>
    <property type="evidence" value="ECO:0007669"/>
    <property type="project" value="UniProtKB-UniRule"/>
</dbReference>
<dbReference type="AlphaFoldDB" id="A8ILE3"/>
<evidence type="ECO:0000313" key="9">
    <source>
        <dbReference type="EMBL" id="BAF90020.1"/>
    </source>
</evidence>
<evidence type="ECO:0000256" key="3">
    <source>
        <dbReference type="ARBA" id="ARBA00022475"/>
    </source>
</evidence>
<keyword evidence="4 7" id="KW-0812">Transmembrane</keyword>
<dbReference type="RefSeq" id="WP_012172542.1">
    <property type="nucleotide sequence ID" value="NC_009937.1"/>
</dbReference>
<protein>
    <recommendedName>
        <fullName evidence="7">TRAP transporter small permease protein</fullName>
    </recommendedName>
</protein>
<reference evidence="9 10" key="1">
    <citation type="journal article" date="2007" name="Appl. Environ. Microbiol.">
        <title>Rhizobial factors required for stem nodule maturation and maintenance in Sesbania rostrata-Azorhizobium caulinodans ORS571 symbiosis.</title>
        <authorList>
            <person name="Suzuki S."/>
            <person name="Aono T."/>
            <person name="Lee KB."/>
            <person name="Suzuki T."/>
            <person name="Liu CT."/>
            <person name="Miwa H."/>
            <person name="Wakao S."/>
            <person name="Iki T."/>
            <person name="Oyaizu H."/>
        </authorList>
    </citation>
    <scope>NUCLEOTIDE SEQUENCE [LARGE SCALE GENOMIC DNA]</scope>
    <source>
        <strain evidence="10">ATCC 43989 / DSM 5975 / JCM 20966 / LMG 6465 / NBRC 14845 / NCIMB 13405 / ORS 571</strain>
    </source>
</reference>
<reference evidence="9 10" key="5">
    <citation type="journal article" date="2010" name="Appl. Environ. Microbiol.">
        <title>phrR-like gene praR of Azorhizobium caulinodans ORS571 is essential for symbiosis with Sesbania rostrata and is involved in expression of reb genes.</title>
        <authorList>
            <person name="Akiba N."/>
            <person name="Aono T."/>
            <person name="Toyazaki H."/>
            <person name="Sato S."/>
            <person name="Oyaizu H."/>
        </authorList>
    </citation>
    <scope>NUCLEOTIDE SEQUENCE [LARGE SCALE GENOMIC DNA]</scope>
    <source>
        <strain evidence="10">ATCC 43989 / DSM 5975 / JCM 20966 / LMG 6465 / NBRC 14845 / NCIMB 13405 / ORS 571</strain>
    </source>
</reference>
<reference evidence="10" key="2">
    <citation type="submission" date="2007-04" db="EMBL/GenBank/DDBJ databases">
        <title>Complete genome sequence of the nitrogen-fixing bacterium Azorhizobium caulinodans ORS571.</title>
        <authorList>
            <person name="Lee K.B."/>
            <person name="Backer P.D."/>
            <person name="Aono T."/>
            <person name="Liu C.T."/>
            <person name="Suzuki S."/>
            <person name="Suzuki T."/>
            <person name="Kaneko T."/>
            <person name="Yamada M."/>
            <person name="Tabata S."/>
            <person name="Kupfer D.M."/>
            <person name="Najar F.Z."/>
            <person name="Wiley G.B."/>
            <person name="Roe B."/>
            <person name="Binnewies T."/>
            <person name="Ussery D."/>
            <person name="Vereecke D."/>
            <person name="Gevers D."/>
            <person name="Holsters M."/>
            <person name="Oyaizu H."/>
        </authorList>
    </citation>
    <scope>NUCLEOTIDE SEQUENCE [LARGE SCALE GENOMIC DNA]</scope>
    <source>
        <strain evidence="10">ATCC 43989 / DSM 5975 / JCM 20966 / LMG 6465 / NBRC 14845 / NCIMB 13405 / ORS 571</strain>
    </source>
</reference>
<evidence type="ECO:0000256" key="6">
    <source>
        <dbReference type="ARBA" id="ARBA00023136"/>
    </source>
</evidence>
<organism evidence="9 10">
    <name type="scientific">Azorhizobium caulinodans (strain ATCC 43989 / DSM 5975 / JCM 20966 / LMG 6465 / NBRC 14845 / NCIMB 13405 / ORS 571)</name>
    <dbReference type="NCBI Taxonomy" id="438753"/>
    <lineage>
        <taxon>Bacteria</taxon>
        <taxon>Pseudomonadati</taxon>
        <taxon>Pseudomonadota</taxon>
        <taxon>Alphaproteobacteria</taxon>
        <taxon>Hyphomicrobiales</taxon>
        <taxon>Xanthobacteraceae</taxon>
        <taxon>Azorhizobium</taxon>
    </lineage>
</organism>
<dbReference type="GO" id="GO:0005886">
    <property type="term" value="C:plasma membrane"/>
    <property type="evidence" value="ECO:0007669"/>
    <property type="project" value="UniProtKB-SubCell"/>
</dbReference>
<evidence type="ECO:0000256" key="5">
    <source>
        <dbReference type="ARBA" id="ARBA00022989"/>
    </source>
</evidence>
<comment type="subcellular location">
    <subcellularLocation>
        <location evidence="7">Cell inner membrane</location>
        <topology evidence="7">Multi-pass membrane protein</topology>
    </subcellularLocation>
    <subcellularLocation>
        <location evidence="1">Cell membrane</location>
        <topology evidence="1">Multi-pass membrane protein</topology>
    </subcellularLocation>
</comment>
<keyword evidence="2 7" id="KW-0813">Transport</keyword>
<dbReference type="KEGG" id="azc:AZC_4022"/>
<proteinExistence type="inferred from homology"/>
<feature type="transmembrane region" description="Helical" evidence="7">
    <location>
        <begin position="12"/>
        <end position="32"/>
    </location>
</feature>
<keyword evidence="5 7" id="KW-1133">Transmembrane helix</keyword>
<dbReference type="Pfam" id="PF04290">
    <property type="entry name" value="DctQ"/>
    <property type="match status" value="1"/>
</dbReference>
<sequence length="161" mass="17509">MERLAGMTSAGIGAALAGGRSLILPIALLLFLQWPLREVVHAYSREANDLGQWLFALYVAVAVTAATRARAHLASDIFAHRYGPVTRARLARIGAAVGLLPWSLWLLGAGWDMAWHSTLSLEAFPETYNPGFFLVKLAMWLLGLLAFGQALLDIARPERAA</sequence>
<evidence type="ECO:0000259" key="8">
    <source>
        <dbReference type="Pfam" id="PF04290"/>
    </source>
</evidence>
<reference evidence="9 10" key="3">
    <citation type="journal article" date="2008" name="BMC Genomics">
        <title>The genome of the versatile nitrogen fixer Azorhizobium caulinodans ORS571.</title>
        <authorList>
            <person name="Lee KB."/>
            <person name="Backer P.D."/>
            <person name="Aono T."/>
            <person name="Liu CT."/>
            <person name="Suzuki S."/>
            <person name="Suzuki T."/>
            <person name="Kaneko T."/>
            <person name="Yamada M."/>
            <person name="Tabata S."/>
            <person name="Kupfer D.M."/>
            <person name="Najar F.Z."/>
            <person name="Wiley G.B."/>
            <person name="Roe B."/>
            <person name="Binnewies T.T."/>
            <person name="Ussery D.W."/>
            <person name="D'Haeze W."/>
            <person name="Herder J.D."/>
            <person name="Gevers D."/>
            <person name="Vereecke D."/>
            <person name="Holsters M."/>
            <person name="Oyaizu H."/>
        </authorList>
    </citation>
    <scope>NUCLEOTIDE SEQUENCE [LARGE SCALE GENOMIC DNA]</scope>
    <source>
        <strain evidence="10">ATCC 43989 / DSM 5975 / JCM 20966 / LMG 6465 / NBRC 14845 / NCIMB 13405 / ORS 571</strain>
    </source>
</reference>
<dbReference type="EMBL" id="AP009384">
    <property type="protein sequence ID" value="BAF90020.1"/>
    <property type="molecule type" value="Genomic_DNA"/>
</dbReference>